<dbReference type="SUPFAM" id="SSF88659">
    <property type="entry name" value="Sigma3 and sigma4 domains of RNA polymerase sigma factors"/>
    <property type="match status" value="1"/>
</dbReference>
<accession>A0ABQ4QLJ9</accession>
<dbReference type="Gene3D" id="1.10.10.10">
    <property type="entry name" value="Winged helix-like DNA-binding domain superfamily/Winged helix DNA-binding domain"/>
    <property type="match status" value="1"/>
</dbReference>
<keyword evidence="2 6" id="KW-0805">Transcription regulation</keyword>
<dbReference type="Pfam" id="PF04542">
    <property type="entry name" value="Sigma70_r2"/>
    <property type="match status" value="1"/>
</dbReference>
<proteinExistence type="inferred from homology"/>
<name>A0ABQ4QLJ9_9HYPH</name>
<dbReference type="SUPFAM" id="SSF88946">
    <property type="entry name" value="Sigma2 domain of RNA polymerase sigma factors"/>
    <property type="match status" value="1"/>
</dbReference>
<evidence type="ECO:0000259" key="8">
    <source>
        <dbReference type="Pfam" id="PF08281"/>
    </source>
</evidence>
<dbReference type="InterPro" id="IPR013249">
    <property type="entry name" value="RNA_pol_sigma70_r4_t2"/>
</dbReference>
<dbReference type="CDD" id="cd06171">
    <property type="entry name" value="Sigma70_r4"/>
    <property type="match status" value="1"/>
</dbReference>
<gene>
    <name evidence="9" type="ORF">AFCDBAGC_4003</name>
</gene>
<evidence type="ECO:0000313" key="10">
    <source>
        <dbReference type="Proteomes" id="UP001055117"/>
    </source>
</evidence>
<dbReference type="PANTHER" id="PTHR43133:SF25">
    <property type="entry name" value="RNA POLYMERASE SIGMA FACTOR RFAY-RELATED"/>
    <property type="match status" value="1"/>
</dbReference>
<sequence>MDLSTEPEELSASEGLPRHVRDMIGRRLDELFPTVAEADPDTRLGQVLLRLRAALLDAQAERQVTKAFSDSLIQAVPRLRRFAMMRTRSAAEADDLVQATLLKAWENRSRFQAGTNLVAWLFTILRNAHINQGKRYRREVPDVDGIFAAGLSAPAEQEHRIGLIELQVALDALPAEQRETLLLVVIEGLPYEEAALVLGCQPGTVKSRVSRARERLSQILGVA</sequence>
<keyword evidence="10" id="KW-1185">Reference proteome</keyword>
<evidence type="ECO:0000256" key="5">
    <source>
        <dbReference type="ARBA" id="ARBA00023163"/>
    </source>
</evidence>
<evidence type="ECO:0000256" key="1">
    <source>
        <dbReference type="ARBA" id="ARBA00010641"/>
    </source>
</evidence>
<dbReference type="Proteomes" id="UP001055117">
    <property type="component" value="Unassembled WGS sequence"/>
</dbReference>
<feature type="domain" description="RNA polymerase sigma factor 70 region 4 type 2" evidence="8">
    <location>
        <begin position="165"/>
        <end position="216"/>
    </location>
</feature>
<dbReference type="PANTHER" id="PTHR43133">
    <property type="entry name" value="RNA POLYMERASE ECF-TYPE SIGMA FACTO"/>
    <property type="match status" value="1"/>
</dbReference>
<dbReference type="InterPro" id="IPR013324">
    <property type="entry name" value="RNA_pol_sigma_r3/r4-like"/>
</dbReference>
<dbReference type="InterPro" id="IPR039425">
    <property type="entry name" value="RNA_pol_sigma-70-like"/>
</dbReference>
<reference evidence="9 10" key="1">
    <citation type="journal article" date="2021" name="Front. Microbiol.">
        <title>Comprehensive Comparative Genomics and Phenotyping of Methylobacterium Species.</title>
        <authorList>
            <person name="Alessa O."/>
            <person name="Ogura Y."/>
            <person name="Fujitani Y."/>
            <person name="Takami H."/>
            <person name="Hayashi T."/>
            <person name="Sahin N."/>
            <person name="Tani A."/>
        </authorList>
    </citation>
    <scope>NUCLEOTIDE SEQUENCE [LARGE SCALE GENOMIC DNA]</scope>
    <source>
        <strain evidence="9 10">DSM 23679</strain>
    </source>
</reference>
<keyword evidence="5 6" id="KW-0804">Transcription</keyword>
<keyword evidence="3 6" id="KW-0731">Sigma factor</keyword>
<dbReference type="InterPro" id="IPR013325">
    <property type="entry name" value="RNA_pol_sigma_r2"/>
</dbReference>
<comment type="caution">
    <text evidence="9">The sequence shown here is derived from an EMBL/GenBank/DDBJ whole genome shotgun (WGS) entry which is preliminary data.</text>
</comment>
<dbReference type="PROSITE" id="PS01063">
    <property type="entry name" value="SIGMA70_ECF"/>
    <property type="match status" value="1"/>
</dbReference>
<feature type="domain" description="RNA polymerase sigma-70 region 2" evidence="7">
    <location>
        <begin position="76"/>
        <end position="138"/>
    </location>
</feature>
<protein>
    <recommendedName>
        <fullName evidence="6">RNA polymerase sigma factor</fullName>
    </recommendedName>
</protein>
<evidence type="ECO:0000259" key="7">
    <source>
        <dbReference type="Pfam" id="PF04542"/>
    </source>
</evidence>
<evidence type="ECO:0000256" key="4">
    <source>
        <dbReference type="ARBA" id="ARBA00023125"/>
    </source>
</evidence>
<comment type="similarity">
    <text evidence="1 6">Belongs to the sigma-70 factor family. ECF subfamily.</text>
</comment>
<organism evidence="9 10">
    <name type="scientific">Methylobacterium cerastii</name>
    <dbReference type="NCBI Taxonomy" id="932741"/>
    <lineage>
        <taxon>Bacteria</taxon>
        <taxon>Pseudomonadati</taxon>
        <taxon>Pseudomonadota</taxon>
        <taxon>Alphaproteobacteria</taxon>
        <taxon>Hyphomicrobiales</taxon>
        <taxon>Methylobacteriaceae</taxon>
        <taxon>Methylobacterium</taxon>
    </lineage>
</organism>
<evidence type="ECO:0000256" key="2">
    <source>
        <dbReference type="ARBA" id="ARBA00023015"/>
    </source>
</evidence>
<evidence type="ECO:0000256" key="6">
    <source>
        <dbReference type="RuleBase" id="RU000716"/>
    </source>
</evidence>
<evidence type="ECO:0000313" key="9">
    <source>
        <dbReference type="EMBL" id="GJD46123.1"/>
    </source>
</evidence>
<keyword evidence="4 6" id="KW-0238">DNA-binding</keyword>
<dbReference type="Gene3D" id="1.10.1740.10">
    <property type="match status" value="1"/>
</dbReference>
<dbReference type="Pfam" id="PF08281">
    <property type="entry name" value="Sigma70_r4_2"/>
    <property type="match status" value="1"/>
</dbReference>
<dbReference type="InterPro" id="IPR014284">
    <property type="entry name" value="RNA_pol_sigma-70_dom"/>
</dbReference>
<dbReference type="EMBL" id="BPQG01000068">
    <property type="protein sequence ID" value="GJD46123.1"/>
    <property type="molecule type" value="Genomic_DNA"/>
</dbReference>
<dbReference type="InterPro" id="IPR000838">
    <property type="entry name" value="RNA_pol_sigma70_ECF_CS"/>
</dbReference>
<dbReference type="NCBIfam" id="TIGR02937">
    <property type="entry name" value="sigma70-ECF"/>
    <property type="match status" value="1"/>
</dbReference>
<dbReference type="InterPro" id="IPR007627">
    <property type="entry name" value="RNA_pol_sigma70_r2"/>
</dbReference>
<evidence type="ECO:0000256" key="3">
    <source>
        <dbReference type="ARBA" id="ARBA00023082"/>
    </source>
</evidence>
<dbReference type="InterPro" id="IPR036388">
    <property type="entry name" value="WH-like_DNA-bd_sf"/>
</dbReference>